<dbReference type="GeneID" id="10361033"/>
<dbReference type="PANTHER" id="PTHR30535:SF34">
    <property type="entry name" value="MOLYBDATE-BINDING PROTEIN MOLA"/>
    <property type="match status" value="1"/>
</dbReference>
<keyword evidence="1" id="KW-0472">Membrane</keyword>
<dbReference type="SUPFAM" id="SSF53807">
    <property type="entry name" value="Helical backbone' metal receptor"/>
    <property type="match status" value="1"/>
</dbReference>
<keyword evidence="1" id="KW-0812">Transmembrane</keyword>
<dbReference type="STRING" id="999630.TUZN_1509"/>
<dbReference type="InterPro" id="IPR002491">
    <property type="entry name" value="ABC_transptr_periplasmic_BD"/>
</dbReference>
<keyword evidence="4" id="KW-1185">Reference proteome</keyword>
<dbReference type="Pfam" id="PF01497">
    <property type="entry name" value="Peripla_BP_2"/>
    <property type="match status" value="1"/>
</dbReference>
<name>F2L253_THEU7</name>
<protein>
    <submittedName>
        <fullName evidence="3">ABC transporter</fullName>
    </submittedName>
</protein>
<dbReference type="PROSITE" id="PS50983">
    <property type="entry name" value="FE_B12_PBP"/>
    <property type="match status" value="1"/>
</dbReference>
<dbReference type="Proteomes" id="UP000008138">
    <property type="component" value="Chromosome"/>
</dbReference>
<dbReference type="OrthoDB" id="24039at2157"/>
<feature type="transmembrane region" description="Helical" evidence="1">
    <location>
        <begin position="6"/>
        <end position="24"/>
    </location>
</feature>
<evidence type="ECO:0000313" key="3">
    <source>
        <dbReference type="EMBL" id="AEA12980.1"/>
    </source>
</evidence>
<sequence length="374" mass="39698">MVSKVWIAAVAIIAIVVGWLAGYYSKAPAVQTTSVTYSTTVTTTATITTTVTATTTATVTTTVTSRYYPITVVDALNRTVQISAEPARIVSLAPSITQMLVALGLCNRIVGLDQFSYQLLQELNYTSCLPSNAEVIGISAMSPTGFNGDAIILLKPDLVLVDSGFEALWAKDIQKIGVPVYFLYGTRASSFADIERDIKALGEIFDRAQKAAAVVSWMEAELAKYRVQTNVTVAQIAWINPDGSFYAAGNNTFIAAEIRAAGGVNAIGQGGWGPFEPSLLIAANPSVIVLGSMGANCTYALKALDEIPHVSSVAAYKSGRVYVLTGLAEDAVDQPSLMSVYAVAIFNKIITGNAPQCIGTRWFLQQFPSPIPTG</sequence>
<dbReference type="RefSeq" id="WP_013680315.1">
    <property type="nucleotide sequence ID" value="NC_015315.1"/>
</dbReference>
<feature type="domain" description="Fe/B12 periplasmic-binding" evidence="2">
    <location>
        <begin position="88"/>
        <end position="354"/>
    </location>
</feature>
<proteinExistence type="predicted"/>
<organism evidence="3 4">
    <name type="scientific">Thermoproteus uzoniensis (strain 768-20)</name>
    <dbReference type="NCBI Taxonomy" id="999630"/>
    <lineage>
        <taxon>Archaea</taxon>
        <taxon>Thermoproteota</taxon>
        <taxon>Thermoprotei</taxon>
        <taxon>Thermoproteales</taxon>
        <taxon>Thermoproteaceae</taxon>
        <taxon>Thermoproteus</taxon>
    </lineage>
</organism>
<dbReference type="InterPro" id="IPR050902">
    <property type="entry name" value="ABC_Transporter_SBP"/>
</dbReference>
<accession>F2L253</accession>
<dbReference type="KEGG" id="tuz:TUZN_1509"/>
<dbReference type="AlphaFoldDB" id="F2L253"/>
<dbReference type="EMBL" id="CP002590">
    <property type="protein sequence ID" value="AEA12980.1"/>
    <property type="molecule type" value="Genomic_DNA"/>
</dbReference>
<reference key="2">
    <citation type="submission" date="2011-03" db="EMBL/GenBank/DDBJ databases">
        <title>Complete genome sequence of the thermoacidophilic crenarchaeon Thermoproteus uzoniensis 768-20.</title>
        <authorList>
            <person name="Mardanov A.V."/>
            <person name="Gumerov V.M."/>
            <person name="Beletsky A.V."/>
            <person name="Prokofeva M.I."/>
            <person name="Bonch-Osmolovskaya E.A."/>
            <person name="Ravin N.V."/>
            <person name="Skryabin K.G."/>
        </authorList>
    </citation>
    <scope>NUCLEOTIDE SEQUENCE</scope>
    <source>
        <strain>768-20</strain>
    </source>
</reference>
<evidence type="ECO:0000313" key="4">
    <source>
        <dbReference type="Proteomes" id="UP000008138"/>
    </source>
</evidence>
<gene>
    <name evidence="3" type="ordered locus">TUZN_1509</name>
</gene>
<reference evidence="3 4" key="1">
    <citation type="journal article" date="2011" name="J. Bacteriol.">
        <title>Complete genome sequence of the thermoacidophilic crenarchaeon Thermoproteus uzoniensis 768-20.</title>
        <authorList>
            <person name="Mardanov A.V."/>
            <person name="Gumerov V.M."/>
            <person name="Beletsky A.V."/>
            <person name="Prokofeva M.I."/>
            <person name="Bonch-Osmolovskaya E.A."/>
            <person name="Ravin N.V."/>
            <person name="Skryabin K.G."/>
        </authorList>
    </citation>
    <scope>NUCLEOTIDE SEQUENCE [LARGE SCALE GENOMIC DNA]</scope>
    <source>
        <strain evidence="3 4">768-20</strain>
    </source>
</reference>
<dbReference type="Gene3D" id="3.40.50.1980">
    <property type="entry name" value="Nitrogenase molybdenum iron protein domain"/>
    <property type="match status" value="2"/>
</dbReference>
<evidence type="ECO:0000256" key="1">
    <source>
        <dbReference type="SAM" id="Phobius"/>
    </source>
</evidence>
<dbReference type="eggNOG" id="arCOG04233">
    <property type="taxonomic scope" value="Archaea"/>
</dbReference>
<dbReference type="PANTHER" id="PTHR30535">
    <property type="entry name" value="VITAMIN B12-BINDING PROTEIN"/>
    <property type="match status" value="1"/>
</dbReference>
<evidence type="ECO:0000259" key="2">
    <source>
        <dbReference type="PROSITE" id="PS50983"/>
    </source>
</evidence>
<keyword evidence="1" id="KW-1133">Transmembrane helix</keyword>
<dbReference type="HOGENOM" id="CLU_056492_0_0_2"/>